<sequence>MTCPICRYVTADGKYCEQCGAELRGSHAPQRQEAEAAYAEQAAGIEKSKSDPDRVYYTYNSKESKQSVPQADGKPVQAESGDATMSWPLSRREASQKFEAMDERDEKDDEPNPFFELIKIHARDYFTYFGSSLRRPVATARLTGKDQLLNALLSLVLYVLAVQLLIYCIFILNVGYVPDGAFVNMVLKPMLSLTLFMLLLGVYTYAAVKVSSDSPAGLGDILSRFGTLLTPFIVLCLIGFAFLGLDRTVSALVLVFVLIGSIMIVPTLVLTSSGKARTGSLDFLYVVLLVYVAALLTLMVIGRPILGSLAGTSFFIAG</sequence>
<feature type="compositionally biased region" description="Polar residues" evidence="1">
    <location>
        <begin position="58"/>
        <end position="69"/>
    </location>
</feature>
<gene>
    <name evidence="3" type="ORF">CHH67_24970</name>
</gene>
<comment type="caution">
    <text evidence="3">The sequence shown here is derived from an EMBL/GenBank/DDBJ whole genome shotgun (WGS) entry which is preliminary data.</text>
</comment>
<evidence type="ECO:0000313" key="3">
    <source>
        <dbReference type="EMBL" id="PAD71291.1"/>
    </source>
</evidence>
<feature type="transmembrane region" description="Helical" evidence="2">
    <location>
        <begin position="189"/>
        <end position="208"/>
    </location>
</feature>
<name>A0A268EDU4_9BACL</name>
<dbReference type="Proteomes" id="UP000215596">
    <property type="component" value="Unassembled WGS sequence"/>
</dbReference>
<evidence type="ECO:0000313" key="4">
    <source>
        <dbReference type="Proteomes" id="UP000215596"/>
    </source>
</evidence>
<dbReference type="EMBL" id="NPBY01000111">
    <property type="protein sequence ID" value="PAD71291.1"/>
    <property type="molecule type" value="Genomic_DNA"/>
</dbReference>
<evidence type="ECO:0000256" key="1">
    <source>
        <dbReference type="SAM" id="MobiDB-lite"/>
    </source>
</evidence>
<evidence type="ECO:0000256" key="2">
    <source>
        <dbReference type="SAM" id="Phobius"/>
    </source>
</evidence>
<keyword evidence="2" id="KW-1133">Transmembrane helix</keyword>
<dbReference type="RefSeq" id="WP_095268081.1">
    <property type="nucleotide sequence ID" value="NZ_NPBY01000111.1"/>
</dbReference>
<feature type="transmembrane region" description="Helical" evidence="2">
    <location>
        <begin position="251"/>
        <end position="271"/>
    </location>
</feature>
<feature type="transmembrane region" description="Helical" evidence="2">
    <location>
        <begin position="151"/>
        <end position="177"/>
    </location>
</feature>
<organism evidence="3 4">
    <name type="scientific">Paenibacillus campinasensis</name>
    <dbReference type="NCBI Taxonomy" id="66347"/>
    <lineage>
        <taxon>Bacteria</taxon>
        <taxon>Bacillati</taxon>
        <taxon>Bacillota</taxon>
        <taxon>Bacilli</taxon>
        <taxon>Bacillales</taxon>
        <taxon>Paenibacillaceae</taxon>
        <taxon>Paenibacillus</taxon>
    </lineage>
</organism>
<protein>
    <recommendedName>
        <fullName evidence="5">Zinc ribbon domain-containing protein</fullName>
    </recommendedName>
</protein>
<feature type="transmembrane region" description="Helical" evidence="2">
    <location>
        <begin position="228"/>
        <end position="245"/>
    </location>
</feature>
<evidence type="ECO:0008006" key="5">
    <source>
        <dbReference type="Google" id="ProtNLM"/>
    </source>
</evidence>
<keyword evidence="2" id="KW-0812">Transmembrane</keyword>
<proteinExistence type="predicted"/>
<dbReference type="AlphaFoldDB" id="A0A268EDU4"/>
<reference evidence="3 4" key="1">
    <citation type="submission" date="2017-07" db="EMBL/GenBank/DDBJ databases">
        <title>Isolation and whole genome analysis of endospore-forming bacteria from heroin.</title>
        <authorList>
            <person name="Kalinowski J."/>
            <person name="Ahrens B."/>
            <person name="Al-Dilaimi A."/>
            <person name="Winkler A."/>
            <person name="Wibberg D."/>
            <person name="Schleenbecker U."/>
            <person name="Ruckert C."/>
            <person name="Wolfel R."/>
            <person name="Grass G."/>
        </authorList>
    </citation>
    <scope>NUCLEOTIDE SEQUENCE [LARGE SCALE GENOMIC DNA]</scope>
    <source>
        <strain evidence="3 4">7537-G1</strain>
    </source>
</reference>
<feature type="transmembrane region" description="Helical" evidence="2">
    <location>
        <begin position="283"/>
        <end position="306"/>
    </location>
</feature>
<feature type="compositionally biased region" description="Low complexity" evidence="1">
    <location>
        <begin position="28"/>
        <end position="43"/>
    </location>
</feature>
<dbReference type="OrthoDB" id="2448863at2"/>
<feature type="region of interest" description="Disordered" evidence="1">
    <location>
        <begin position="27"/>
        <end position="85"/>
    </location>
</feature>
<keyword evidence="2" id="KW-0472">Membrane</keyword>
<accession>A0A268EDU4</accession>